<evidence type="ECO:0000313" key="4">
    <source>
        <dbReference type="Proteomes" id="UP001589747"/>
    </source>
</evidence>
<gene>
    <name evidence="3" type="ORF">ACFFSY_20175</name>
</gene>
<feature type="transmembrane region" description="Helical" evidence="1">
    <location>
        <begin position="53"/>
        <end position="70"/>
    </location>
</feature>
<comment type="caution">
    <text evidence="3">The sequence shown here is derived from an EMBL/GenBank/DDBJ whole genome shotgun (WGS) entry which is preliminary data.</text>
</comment>
<feature type="domain" description="CAAX prenyl protease 2/Lysostaphin resistance protein A-like" evidence="2">
    <location>
        <begin position="83"/>
        <end position="174"/>
    </location>
</feature>
<dbReference type="Pfam" id="PF02517">
    <property type="entry name" value="Rce1-like"/>
    <property type="match status" value="1"/>
</dbReference>
<keyword evidence="1" id="KW-0812">Transmembrane</keyword>
<keyword evidence="1" id="KW-0472">Membrane</keyword>
<reference evidence="3 4" key="1">
    <citation type="submission" date="2024-09" db="EMBL/GenBank/DDBJ databases">
        <authorList>
            <person name="Sun Q."/>
            <person name="Mori K."/>
        </authorList>
    </citation>
    <scope>NUCLEOTIDE SEQUENCE [LARGE SCALE GENOMIC DNA]</scope>
    <source>
        <strain evidence="3 4">TISTR 2452</strain>
    </source>
</reference>
<evidence type="ECO:0000256" key="1">
    <source>
        <dbReference type="SAM" id="Phobius"/>
    </source>
</evidence>
<dbReference type="EMBL" id="JBHMDO010000033">
    <property type="protein sequence ID" value="MFB9328253.1"/>
    <property type="molecule type" value="Genomic_DNA"/>
</dbReference>
<keyword evidence="3" id="KW-0378">Hydrolase</keyword>
<keyword evidence="4" id="KW-1185">Reference proteome</keyword>
<organism evidence="3 4">
    <name type="scientific">Paenibacillus aurantiacus</name>
    <dbReference type="NCBI Taxonomy" id="1936118"/>
    <lineage>
        <taxon>Bacteria</taxon>
        <taxon>Bacillati</taxon>
        <taxon>Bacillota</taxon>
        <taxon>Bacilli</taxon>
        <taxon>Bacillales</taxon>
        <taxon>Paenibacillaceae</taxon>
        <taxon>Paenibacillus</taxon>
    </lineage>
</organism>
<feature type="transmembrane region" description="Helical" evidence="1">
    <location>
        <begin position="162"/>
        <end position="182"/>
    </location>
</feature>
<evidence type="ECO:0000313" key="3">
    <source>
        <dbReference type="EMBL" id="MFB9328253.1"/>
    </source>
</evidence>
<dbReference type="RefSeq" id="WP_377497377.1">
    <property type="nucleotide sequence ID" value="NZ_JBHMDO010000033.1"/>
</dbReference>
<dbReference type="Proteomes" id="UP001589747">
    <property type="component" value="Unassembled WGS sequence"/>
</dbReference>
<feature type="transmembrane region" description="Helical" evidence="1">
    <location>
        <begin position="82"/>
        <end position="109"/>
    </location>
</feature>
<protein>
    <submittedName>
        <fullName evidence="3">CPBP family intramembrane glutamic endopeptidase</fullName>
        <ecNumber evidence="3">3.4.-.-</ecNumber>
    </submittedName>
</protein>
<dbReference type="EC" id="3.4.-.-" evidence="3"/>
<evidence type="ECO:0000259" key="2">
    <source>
        <dbReference type="Pfam" id="PF02517"/>
    </source>
</evidence>
<dbReference type="InterPro" id="IPR003675">
    <property type="entry name" value="Rce1/LyrA-like_dom"/>
</dbReference>
<feature type="transmembrane region" description="Helical" evidence="1">
    <location>
        <begin position="129"/>
        <end position="150"/>
    </location>
</feature>
<dbReference type="GO" id="GO:0016787">
    <property type="term" value="F:hydrolase activity"/>
    <property type="evidence" value="ECO:0007669"/>
    <property type="project" value="UniProtKB-KW"/>
</dbReference>
<proteinExistence type="predicted"/>
<name>A0ABV5KSQ5_9BACL</name>
<accession>A0ABV5KSQ5</accession>
<sequence>MVLILIAIVAAMTGKAGMSYLNLSNRDGRIRPEPWIGLKANASDTWKNVGRNMAVVITSVTAVVIYFQVIHGERVSLDLFPGLSLIAVFALMNAFSEEVIFRFSFVAVVHRFGYSPYAAQGLAAATFGIVHYFGTPGGIPGVLMAGYIGWLLAKSMIETKGFFWALTIHFLQDVVIFFALLMK</sequence>
<keyword evidence="1" id="KW-1133">Transmembrane helix</keyword>